<dbReference type="Pfam" id="PF12799">
    <property type="entry name" value="LRR_4"/>
    <property type="match status" value="1"/>
</dbReference>
<feature type="region of interest" description="Disordered" evidence="7">
    <location>
        <begin position="235"/>
        <end position="256"/>
    </location>
</feature>
<evidence type="ECO:0000256" key="1">
    <source>
        <dbReference type="ARBA" id="ARBA00004370"/>
    </source>
</evidence>
<dbReference type="Gene3D" id="3.30.200.20">
    <property type="entry name" value="Phosphorylase Kinase, domain 1"/>
    <property type="match status" value="1"/>
</dbReference>
<dbReference type="Pfam" id="PF00560">
    <property type="entry name" value="LRR_1"/>
    <property type="match status" value="1"/>
</dbReference>
<organism evidence="11 12">
    <name type="scientific">Iris pallida</name>
    <name type="common">Sweet iris</name>
    <dbReference type="NCBI Taxonomy" id="29817"/>
    <lineage>
        <taxon>Eukaryota</taxon>
        <taxon>Viridiplantae</taxon>
        <taxon>Streptophyta</taxon>
        <taxon>Embryophyta</taxon>
        <taxon>Tracheophyta</taxon>
        <taxon>Spermatophyta</taxon>
        <taxon>Magnoliopsida</taxon>
        <taxon>Liliopsida</taxon>
        <taxon>Asparagales</taxon>
        <taxon>Iridaceae</taxon>
        <taxon>Iridoideae</taxon>
        <taxon>Irideae</taxon>
        <taxon>Iris</taxon>
    </lineage>
</organism>
<keyword evidence="11" id="KW-0675">Receptor</keyword>
<feature type="chain" id="PRO_5043859011" evidence="9">
    <location>
        <begin position="19"/>
        <end position="660"/>
    </location>
</feature>
<dbReference type="GO" id="GO:0016020">
    <property type="term" value="C:membrane"/>
    <property type="evidence" value="ECO:0007669"/>
    <property type="project" value="UniProtKB-SubCell"/>
</dbReference>
<dbReference type="Gene3D" id="3.80.10.10">
    <property type="entry name" value="Ribonuclease Inhibitor"/>
    <property type="match status" value="1"/>
</dbReference>
<keyword evidence="2" id="KW-0433">Leucine-rich repeat</keyword>
<dbReference type="InterPro" id="IPR000719">
    <property type="entry name" value="Prot_kinase_dom"/>
</dbReference>
<keyword evidence="6 8" id="KW-0472">Membrane</keyword>
<dbReference type="InterPro" id="IPR011009">
    <property type="entry name" value="Kinase-like_dom_sf"/>
</dbReference>
<name>A0AAX6DPK8_IRIPA</name>
<dbReference type="Pfam" id="PF07714">
    <property type="entry name" value="PK_Tyr_Ser-Thr"/>
    <property type="match status" value="1"/>
</dbReference>
<keyword evidence="3 8" id="KW-0812">Transmembrane</keyword>
<keyword evidence="12" id="KW-1185">Reference proteome</keyword>
<dbReference type="InterPro" id="IPR001611">
    <property type="entry name" value="Leu-rich_rpt"/>
</dbReference>
<evidence type="ECO:0000256" key="4">
    <source>
        <dbReference type="ARBA" id="ARBA00022737"/>
    </source>
</evidence>
<evidence type="ECO:0000259" key="10">
    <source>
        <dbReference type="PROSITE" id="PS50011"/>
    </source>
</evidence>
<keyword evidence="9" id="KW-0732">Signal</keyword>
<protein>
    <submittedName>
        <fullName evidence="11">LRR receptor-like serine/threonine-protein kinase</fullName>
    </submittedName>
</protein>
<reference evidence="11" key="1">
    <citation type="journal article" date="2023" name="GigaByte">
        <title>Genome assembly of the bearded iris, Iris pallida Lam.</title>
        <authorList>
            <person name="Bruccoleri R.E."/>
            <person name="Oakeley E.J."/>
            <person name="Faust A.M.E."/>
            <person name="Altorfer M."/>
            <person name="Dessus-Babus S."/>
            <person name="Burckhardt D."/>
            <person name="Oertli M."/>
            <person name="Naumann U."/>
            <person name="Petersen F."/>
            <person name="Wong J."/>
        </authorList>
    </citation>
    <scope>NUCLEOTIDE SEQUENCE</scope>
    <source>
        <strain evidence="11">GSM-AAB239-AS_SAM_17_03QT</strain>
    </source>
</reference>
<dbReference type="InterPro" id="IPR032675">
    <property type="entry name" value="LRR_dom_sf"/>
</dbReference>
<comment type="caution">
    <text evidence="11">The sequence shown here is derived from an EMBL/GenBank/DDBJ whole genome shotgun (WGS) entry which is preliminary data.</text>
</comment>
<keyword evidence="11" id="KW-0418">Kinase</keyword>
<keyword evidence="11" id="KW-0808">Transferase</keyword>
<proteinExistence type="predicted"/>
<dbReference type="PROSITE" id="PS50011">
    <property type="entry name" value="PROTEIN_KINASE_DOM"/>
    <property type="match status" value="1"/>
</dbReference>
<accession>A0AAX6DPK8</accession>
<dbReference type="PANTHER" id="PTHR48007">
    <property type="entry name" value="LEUCINE-RICH REPEAT RECEPTOR-LIKE PROTEIN KINASE PXC1"/>
    <property type="match status" value="1"/>
</dbReference>
<dbReference type="GO" id="GO:0004713">
    <property type="term" value="F:protein tyrosine kinase activity"/>
    <property type="evidence" value="ECO:0007669"/>
    <property type="project" value="InterPro"/>
</dbReference>
<feature type="domain" description="Protein kinase" evidence="10">
    <location>
        <begin position="353"/>
        <end position="660"/>
    </location>
</feature>
<evidence type="ECO:0000256" key="2">
    <source>
        <dbReference type="ARBA" id="ARBA00022614"/>
    </source>
</evidence>
<dbReference type="EMBL" id="JANAVB010042818">
    <property type="protein sequence ID" value="KAJ6793691.1"/>
    <property type="molecule type" value="Genomic_DNA"/>
</dbReference>
<evidence type="ECO:0000313" key="12">
    <source>
        <dbReference type="Proteomes" id="UP001140949"/>
    </source>
</evidence>
<evidence type="ECO:0000256" key="8">
    <source>
        <dbReference type="SAM" id="Phobius"/>
    </source>
</evidence>
<feature type="region of interest" description="Disordered" evidence="7">
    <location>
        <begin position="449"/>
        <end position="484"/>
    </location>
</feature>
<dbReference type="InterPro" id="IPR025875">
    <property type="entry name" value="Leu-rich_rpt_4"/>
</dbReference>
<dbReference type="PANTHER" id="PTHR48007:SF84">
    <property type="entry name" value="(WILD MALAYSIAN BANANA) HYPOTHETICAL PROTEIN"/>
    <property type="match status" value="1"/>
</dbReference>
<evidence type="ECO:0000256" key="5">
    <source>
        <dbReference type="ARBA" id="ARBA00022989"/>
    </source>
</evidence>
<keyword evidence="5 8" id="KW-1133">Transmembrane helix</keyword>
<dbReference type="InterPro" id="IPR020635">
    <property type="entry name" value="Tyr_kinase_cat_dom"/>
</dbReference>
<comment type="subcellular location">
    <subcellularLocation>
        <location evidence="1">Membrane</location>
    </subcellularLocation>
</comment>
<dbReference type="Proteomes" id="UP001140949">
    <property type="component" value="Unassembled WGS sequence"/>
</dbReference>
<dbReference type="Gene3D" id="1.10.510.10">
    <property type="entry name" value="Transferase(Phosphotransferase) domain 1"/>
    <property type="match status" value="2"/>
</dbReference>
<evidence type="ECO:0000256" key="9">
    <source>
        <dbReference type="SAM" id="SignalP"/>
    </source>
</evidence>
<feature type="transmembrane region" description="Helical" evidence="8">
    <location>
        <begin position="268"/>
        <end position="292"/>
    </location>
</feature>
<dbReference type="PROSITE" id="PS51450">
    <property type="entry name" value="LRR"/>
    <property type="match status" value="1"/>
</dbReference>
<dbReference type="InterPro" id="IPR046959">
    <property type="entry name" value="PRK1-6/SRF4-like"/>
</dbReference>
<feature type="compositionally biased region" description="Low complexity" evidence="7">
    <location>
        <begin position="468"/>
        <end position="482"/>
    </location>
</feature>
<evidence type="ECO:0000256" key="3">
    <source>
        <dbReference type="ARBA" id="ARBA00022692"/>
    </source>
</evidence>
<keyword evidence="4" id="KW-0677">Repeat</keyword>
<dbReference type="SUPFAM" id="SSF52058">
    <property type="entry name" value="L domain-like"/>
    <property type="match status" value="1"/>
</dbReference>
<reference evidence="11" key="2">
    <citation type="submission" date="2023-04" db="EMBL/GenBank/DDBJ databases">
        <authorList>
            <person name="Bruccoleri R.E."/>
            <person name="Oakeley E.J."/>
            <person name="Faust A.-M."/>
            <person name="Dessus-Babus S."/>
            <person name="Altorfer M."/>
            <person name="Burckhardt D."/>
            <person name="Oertli M."/>
            <person name="Naumann U."/>
            <person name="Petersen F."/>
            <person name="Wong J."/>
        </authorList>
    </citation>
    <scope>NUCLEOTIDE SEQUENCE</scope>
    <source>
        <strain evidence="11">GSM-AAB239-AS_SAM_17_03QT</strain>
        <tissue evidence="11">Leaf</tissue>
    </source>
</reference>
<evidence type="ECO:0000256" key="7">
    <source>
        <dbReference type="SAM" id="MobiDB-lite"/>
    </source>
</evidence>
<evidence type="ECO:0000313" key="11">
    <source>
        <dbReference type="EMBL" id="KAJ6793691.1"/>
    </source>
</evidence>
<sequence length="660" mass="71170">MELIFITTLFFLLPFTHSSCNDDLSVLASALASVANFQSPDCSNLRSTLHELILPSRNLTGTVSWNLLSTIPSLRVVDLSGNRLHGSVPSGFWSSPSLLDVNLADNRLGGALRFGRSSSLERLNLSGNRFTSAEGLTGLPGLRSLDVSRNELGLVPVGLGELGELSYLDVSCNSMEGDFYRDLGRVLPRLRFLNVSYNNFSGKVESKTTNKFGKSAFVNAGSSAFTSAAASAAADTSSSSSTSTHDQKKEHKNNSCCVRSGRRRVNRLLAVVVAASIAIGLITIVGFFVCAVKRRSRRRSERGWKEEERGVKAAEEVPAWVAGAKWTAPVVVFDKPLMELRFSDLAAATSGFGRESQLAEGGRSGAAYRAVLPGDMNVVVRVAEGATEAEECEAAAGFQEMAKLRHPNILPLLGYCIAGREKLLLYEYMERGDLHRWLHELPTGHPGVEDWSADAWEPQHSTDDRRATPASSPPAGSSSATSEDWPTRHRIALGIARGLAFLHQGWAGPTSTGRAPVVHGHLVPSNVLLGDDLEPRIADIAIAYGAGGTPEGDVRSFGLLVMELVTGRGRGRWSTEEVEKVRKYVREGRGAQVLDSRVLSTEVDGSGVEREMVECLRVGYLCTAQSPEKRPAMQQVVGLLKDIRPTPAEAATTSSTSSHN</sequence>
<dbReference type="SMART" id="SM00219">
    <property type="entry name" value="TyrKc"/>
    <property type="match status" value="1"/>
</dbReference>
<dbReference type="AlphaFoldDB" id="A0AAX6DPK8"/>
<dbReference type="InterPro" id="IPR001245">
    <property type="entry name" value="Ser-Thr/Tyr_kinase_cat_dom"/>
</dbReference>
<dbReference type="FunFam" id="3.30.200.20:FF:000466">
    <property type="entry name" value="Putative LRR receptor-like serine/threonine-protein kinase"/>
    <property type="match status" value="1"/>
</dbReference>
<dbReference type="GO" id="GO:0005524">
    <property type="term" value="F:ATP binding"/>
    <property type="evidence" value="ECO:0007669"/>
    <property type="project" value="InterPro"/>
</dbReference>
<feature type="compositionally biased region" description="Low complexity" evidence="7">
    <location>
        <begin position="235"/>
        <end position="244"/>
    </location>
</feature>
<feature type="signal peptide" evidence="9">
    <location>
        <begin position="1"/>
        <end position="18"/>
    </location>
</feature>
<dbReference type="SUPFAM" id="SSF56112">
    <property type="entry name" value="Protein kinase-like (PK-like)"/>
    <property type="match status" value="1"/>
</dbReference>
<evidence type="ECO:0000256" key="6">
    <source>
        <dbReference type="ARBA" id="ARBA00023136"/>
    </source>
</evidence>
<gene>
    <name evidence="11" type="ORF">M6B38_234485</name>
</gene>